<evidence type="ECO:0000313" key="2">
    <source>
        <dbReference type="Proteomes" id="UP000831298"/>
    </source>
</evidence>
<keyword evidence="2" id="KW-1185">Reference proteome</keyword>
<organism evidence="1 2">
    <name type="scientific">Pseudomonas phage Kremar</name>
    <dbReference type="NCBI Taxonomy" id="2928831"/>
    <lineage>
        <taxon>Viruses</taxon>
        <taxon>Duplodnaviria</taxon>
        <taxon>Heunggongvirae</taxon>
        <taxon>Uroviricota</taxon>
        <taxon>Caudoviricetes</taxon>
        <taxon>Vandenendeviridae</taxon>
        <taxon>Gorskivirinae</taxon>
        <taxon>Kremarvirus</taxon>
        <taxon>Kremarvirus kremar</taxon>
    </lineage>
</organism>
<name>A0AAE9GSR2_9CAUD</name>
<dbReference type="RefSeq" id="YP_010766528.1">
    <property type="nucleotide sequence ID" value="NC_073679.1"/>
</dbReference>
<dbReference type="EMBL" id="OM982620">
    <property type="protein sequence ID" value="UOL48572.1"/>
    <property type="molecule type" value="Genomic_DNA"/>
</dbReference>
<dbReference type="GeneID" id="80266207"/>
<reference evidence="1 2" key="1">
    <citation type="submission" date="2022-02" db="EMBL/GenBank/DDBJ databases">
        <authorList>
            <person name="Gylling M."/>
        </authorList>
    </citation>
    <scope>NUCLEOTIDE SEQUENCE [LARGE SCALE GENOMIC DNA]</scope>
</reference>
<evidence type="ECO:0000313" key="1">
    <source>
        <dbReference type="EMBL" id="UOL48572.1"/>
    </source>
</evidence>
<protein>
    <submittedName>
        <fullName evidence="1">Uncharacterized protein</fullName>
    </submittedName>
</protein>
<dbReference type="KEGG" id="vg:80266207"/>
<dbReference type="Proteomes" id="UP000831298">
    <property type="component" value="Segment"/>
</dbReference>
<accession>A0AAE9GSR2</accession>
<proteinExistence type="predicted"/>
<sequence>MINYEQKEEYIRVKWHKKELGRIYREDNHWHYRPRGCGGKIRSEEFASLTALKQYIEGDKE</sequence>